<reference evidence="1 2" key="1">
    <citation type="submission" date="2021-05" db="EMBL/GenBank/DDBJ databases">
        <title>A Polyphasic approach of four new species of the genus Ohtaekwangia: Ohtaekwangia histidinii sp. nov., Ohtaekwangia cretensis sp. nov., Ohtaekwangia indiensis sp. nov., Ohtaekwangia reichenbachii sp. nov. from diverse environment.</title>
        <authorList>
            <person name="Octaviana S."/>
        </authorList>
    </citation>
    <scope>NUCLEOTIDE SEQUENCE [LARGE SCALE GENOMIC DNA]</scope>
    <source>
        <strain evidence="1 2">PWU4</strain>
    </source>
</reference>
<dbReference type="SUPFAM" id="SSF158682">
    <property type="entry name" value="TerB-like"/>
    <property type="match status" value="1"/>
</dbReference>
<dbReference type="Proteomes" id="UP001319200">
    <property type="component" value="Unassembled WGS sequence"/>
</dbReference>
<protein>
    <recommendedName>
        <fullName evidence="3">TerB family tellurite resistance protein</fullName>
    </recommendedName>
</protein>
<dbReference type="EMBL" id="JAHESF010000032">
    <property type="protein sequence ID" value="MBT1699940.1"/>
    <property type="molecule type" value="Genomic_DNA"/>
</dbReference>
<dbReference type="InterPro" id="IPR029024">
    <property type="entry name" value="TerB-like"/>
</dbReference>
<evidence type="ECO:0008006" key="3">
    <source>
        <dbReference type="Google" id="ProtNLM"/>
    </source>
</evidence>
<gene>
    <name evidence="1" type="ORF">KK083_23845</name>
</gene>
<accession>A0AAP2GRF5</accession>
<dbReference type="Gene3D" id="1.10.3680.10">
    <property type="entry name" value="TerB-like"/>
    <property type="match status" value="1"/>
</dbReference>
<dbReference type="RefSeq" id="WP_254168205.1">
    <property type="nucleotide sequence ID" value="NZ_JAHESF010000032.1"/>
</dbReference>
<proteinExistence type="predicted"/>
<name>A0AAP2GRF5_9BACT</name>
<keyword evidence="2" id="KW-1185">Reference proteome</keyword>
<comment type="caution">
    <text evidence="1">The sequence shown here is derived from an EMBL/GenBank/DDBJ whole genome shotgun (WGS) entry which is preliminary data.</text>
</comment>
<organism evidence="1 2">
    <name type="scientific">Chryseosolibacter histidini</name>
    <dbReference type="NCBI Taxonomy" id="2782349"/>
    <lineage>
        <taxon>Bacteria</taxon>
        <taxon>Pseudomonadati</taxon>
        <taxon>Bacteroidota</taxon>
        <taxon>Cytophagia</taxon>
        <taxon>Cytophagales</taxon>
        <taxon>Chryseotaleaceae</taxon>
        <taxon>Chryseosolibacter</taxon>
    </lineage>
</organism>
<dbReference type="AlphaFoldDB" id="A0AAP2GRF5"/>
<sequence>MSAIAQMKLLVNLAQIDGRVGDREKNYIVNIGRANGIYPDEVMPLLEQKHDLIIPANLSRDKKFDYIFSLVQLMKIDERMYREEIIFCSQIATKLGYDQQVMFELMLHVRAAAMSGVEIELLKSVTAKYLKE</sequence>
<evidence type="ECO:0000313" key="2">
    <source>
        <dbReference type="Proteomes" id="UP001319200"/>
    </source>
</evidence>
<evidence type="ECO:0000313" key="1">
    <source>
        <dbReference type="EMBL" id="MBT1699940.1"/>
    </source>
</evidence>